<dbReference type="InterPro" id="IPR050275">
    <property type="entry name" value="PGM_Phosphatase"/>
</dbReference>
<dbReference type="KEGG" id="tet:TTHERM_00295580"/>
<name>I7MDY3_TETTS</name>
<dbReference type="Gene3D" id="3.40.50.1240">
    <property type="entry name" value="Phosphoglycerate mutase-like"/>
    <property type="match status" value="1"/>
</dbReference>
<evidence type="ECO:0000313" key="2">
    <source>
        <dbReference type="EMBL" id="EAR92945.2"/>
    </source>
</evidence>
<feature type="compositionally biased region" description="Low complexity" evidence="1">
    <location>
        <begin position="30"/>
        <end position="56"/>
    </location>
</feature>
<dbReference type="InterPro" id="IPR013078">
    <property type="entry name" value="His_Pase_superF_clade-1"/>
</dbReference>
<feature type="compositionally biased region" description="Basic and acidic residues" evidence="1">
    <location>
        <begin position="1"/>
        <end position="21"/>
    </location>
</feature>
<organism evidence="2 3">
    <name type="scientific">Tetrahymena thermophila (strain SB210)</name>
    <dbReference type="NCBI Taxonomy" id="312017"/>
    <lineage>
        <taxon>Eukaryota</taxon>
        <taxon>Sar</taxon>
        <taxon>Alveolata</taxon>
        <taxon>Ciliophora</taxon>
        <taxon>Intramacronucleata</taxon>
        <taxon>Oligohymenophorea</taxon>
        <taxon>Hymenostomatida</taxon>
        <taxon>Tetrahymenina</taxon>
        <taxon>Tetrahymenidae</taxon>
        <taxon>Tetrahymena</taxon>
    </lineage>
</organism>
<dbReference type="Pfam" id="PF00300">
    <property type="entry name" value="His_Phos_1"/>
    <property type="match status" value="1"/>
</dbReference>
<dbReference type="GeneID" id="7829430"/>
<gene>
    <name evidence="2" type="ORF">TTHERM_00295580</name>
</gene>
<evidence type="ECO:0000313" key="3">
    <source>
        <dbReference type="Proteomes" id="UP000009168"/>
    </source>
</evidence>
<dbReference type="OrthoDB" id="496981at2759"/>
<feature type="region of interest" description="Disordered" evidence="1">
    <location>
        <begin position="1"/>
        <end position="64"/>
    </location>
</feature>
<protein>
    <submittedName>
        <fullName evidence="2">Histidine phosphatase family (Branch protein 1)</fullName>
    </submittedName>
</protein>
<dbReference type="Proteomes" id="UP000009168">
    <property type="component" value="Unassembled WGS sequence"/>
</dbReference>
<keyword evidence="3" id="KW-1185">Reference proteome</keyword>
<dbReference type="GO" id="GO:0016791">
    <property type="term" value="F:phosphatase activity"/>
    <property type="evidence" value="ECO:0007669"/>
    <property type="project" value="TreeGrafter"/>
</dbReference>
<sequence>MSDSQESRSRSRSRSQDNERKQRNHKKYLQSQNSKQQDSKSKSISRSSSNENNKSKNCNKKKHLKQSHTVYTVKKNCINYIKGLCQKSEYDCEDFHPKIQENPITPDQFDPSLESMNNYSMDEAELYNFCMEFQPVKQPTKADQLILIRHALSYYNYAAFRFFHQTGISYSDPKSVVYQLRKEYIDAALHPLGEQMCKNNAKFIQNYTFHTVFVSPLRRTLQTAQILFQNHPNLNKIKFIVLPYCTEILSKVCDVSDFEKVKQEFKDSQFDFSLFDQFKFSTENWQIQNLADEDLKSYLRAMINQDSEGKPIKEILLDECQRSFPSSVEKHSHLYERTLKTKNYILDYIDQNQIDTSIQKIGLVSHHGFLSSFTSEGKAQNGFVKSGRSFENCEAYPFQI</sequence>
<dbReference type="PANTHER" id="PTHR48100">
    <property type="entry name" value="BROAD-SPECIFICITY PHOSPHATASE YOR283W-RELATED"/>
    <property type="match status" value="1"/>
</dbReference>
<accession>I7MDY3</accession>
<evidence type="ECO:0000256" key="1">
    <source>
        <dbReference type="SAM" id="MobiDB-lite"/>
    </source>
</evidence>
<dbReference type="RefSeq" id="XP_001013190.2">
    <property type="nucleotide sequence ID" value="XM_001013190.2"/>
</dbReference>
<dbReference type="SUPFAM" id="SSF53254">
    <property type="entry name" value="Phosphoglycerate mutase-like"/>
    <property type="match status" value="1"/>
</dbReference>
<dbReference type="CDD" id="cd07067">
    <property type="entry name" value="HP_PGM_like"/>
    <property type="match status" value="1"/>
</dbReference>
<dbReference type="GO" id="GO:0005737">
    <property type="term" value="C:cytoplasm"/>
    <property type="evidence" value="ECO:0007669"/>
    <property type="project" value="TreeGrafter"/>
</dbReference>
<proteinExistence type="predicted"/>
<reference evidence="3" key="1">
    <citation type="journal article" date="2006" name="PLoS Biol.">
        <title>Macronuclear genome sequence of the ciliate Tetrahymena thermophila, a model eukaryote.</title>
        <authorList>
            <person name="Eisen J.A."/>
            <person name="Coyne R.S."/>
            <person name="Wu M."/>
            <person name="Wu D."/>
            <person name="Thiagarajan M."/>
            <person name="Wortman J.R."/>
            <person name="Badger J.H."/>
            <person name="Ren Q."/>
            <person name="Amedeo P."/>
            <person name="Jones K.M."/>
            <person name="Tallon L.J."/>
            <person name="Delcher A.L."/>
            <person name="Salzberg S.L."/>
            <person name="Silva J.C."/>
            <person name="Haas B.J."/>
            <person name="Majoros W.H."/>
            <person name="Farzad M."/>
            <person name="Carlton J.M."/>
            <person name="Smith R.K. Jr."/>
            <person name="Garg J."/>
            <person name="Pearlman R.E."/>
            <person name="Karrer K.M."/>
            <person name="Sun L."/>
            <person name="Manning G."/>
            <person name="Elde N.C."/>
            <person name="Turkewitz A.P."/>
            <person name="Asai D.J."/>
            <person name="Wilkes D.E."/>
            <person name="Wang Y."/>
            <person name="Cai H."/>
            <person name="Collins K."/>
            <person name="Stewart B.A."/>
            <person name="Lee S.R."/>
            <person name="Wilamowska K."/>
            <person name="Weinberg Z."/>
            <person name="Ruzzo W.L."/>
            <person name="Wloga D."/>
            <person name="Gaertig J."/>
            <person name="Frankel J."/>
            <person name="Tsao C.-C."/>
            <person name="Gorovsky M.A."/>
            <person name="Keeling P.J."/>
            <person name="Waller R.F."/>
            <person name="Patron N.J."/>
            <person name="Cherry J.M."/>
            <person name="Stover N.A."/>
            <person name="Krieger C.J."/>
            <person name="del Toro C."/>
            <person name="Ryder H.F."/>
            <person name="Williamson S.C."/>
            <person name="Barbeau R.A."/>
            <person name="Hamilton E.P."/>
            <person name="Orias E."/>
        </authorList>
    </citation>
    <scope>NUCLEOTIDE SEQUENCE [LARGE SCALE GENOMIC DNA]</scope>
    <source>
        <strain evidence="3">SB210</strain>
    </source>
</reference>
<dbReference type="EMBL" id="GG662740">
    <property type="protein sequence ID" value="EAR92945.2"/>
    <property type="molecule type" value="Genomic_DNA"/>
</dbReference>
<dbReference type="InterPro" id="IPR029033">
    <property type="entry name" value="His_PPase_superfam"/>
</dbReference>
<dbReference type="PANTHER" id="PTHR48100:SF1">
    <property type="entry name" value="HISTIDINE PHOSPHATASE FAMILY PROTEIN-RELATED"/>
    <property type="match status" value="1"/>
</dbReference>
<dbReference type="AlphaFoldDB" id="I7MDY3"/>
<dbReference type="InParanoid" id="I7MDY3"/>